<dbReference type="EMBL" id="KT184694">
    <property type="protein sequence ID" value="AKQ07623.1"/>
    <property type="molecule type" value="Genomic_DNA"/>
</dbReference>
<accession>A0A0H4TH63</accession>
<sequence>MASRPSVYVSRIADAYGGEHPNRVRPCVTADLRVFYPPNREGILTALTELDSAYHEAREQLAGLIERNT</sequence>
<gene>
    <name evidence="1" type="ORF">SEA_SMEADLEY_55</name>
</gene>
<dbReference type="GeneID" id="26630659"/>
<dbReference type="RefSeq" id="YP_009204145.1">
    <property type="nucleotide sequence ID" value="NC_028860.1"/>
</dbReference>
<protein>
    <submittedName>
        <fullName evidence="1">Uncharacterized protein</fullName>
    </submittedName>
</protein>
<evidence type="ECO:0000313" key="1">
    <source>
        <dbReference type="EMBL" id="AKQ07623.1"/>
    </source>
</evidence>
<evidence type="ECO:0000313" key="2">
    <source>
        <dbReference type="Proteomes" id="UP000204421"/>
    </source>
</evidence>
<dbReference type="OrthoDB" id="22026at10239"/>
<dbReference type="KEGG" id="vg:26630659"/>
<proteinExistence type="predicted"/>
<reference evidence="1 2" key="1">
    <citation type="submission" date="2015-06" db="EMBL/GenBank/DDBJ databases">
        <authorList>
            <person name="Akther S."/>
            <person name="Anaya M."/>
            <person name="Carvajal B."/>
            <person name="Chen Y."/>
            <person name="Estrada B."/>
            <person name="Gedeon F."/>
            <person name="Golebiewska U.P."/>
            <person name="Gu W."/>
            <person name="Hernandez A."/>
            <person name="Islam T."/>
            <person name="Jin Y."/>
            <person name="Jung S.M.I.N."/>
            <person name="Nieves W."/>
            <person name="Patel N."/>
            <person name="Qu S."/>
            <person name="Sookdeo T."/>
            <person name="Tobar N."/>
            <person name="Victor W."/>
            <person name="Serrano M.G."/>
            <person name="Buck G."/>
            <person name="Lee V."/>
            <person name="Wang Y."/>
            <person name="Carvalho R."/>
            <person name="Voegtly L."/>
            <person name="Shi R."/>
            <person name="Duckworth R."/>
            <person name="Johnson A."/>
            <person name="Loviza R."/>
            <person name="Walstead R."/>
            <person name="Shah Z."/>
            <person name="Kiflezghi M."/>
            <person name="Wade K."/>
            <person name="Delesalle V.A."/>
            <person name="Bradley K.W."/>
            <person name="Asai D.J."/>
            <person name="Bowman C.A."/>
            <person name="Russell D.A."/>
            <person name="Pope W.H."/>
            <person name="Jacobs-Sera D."/>
            <person name="Hendrix R.W."/>
            <person name="Hatfull G.F."/>
        </authorList>
    </citation>
    <scope>NUCLEOTIDE SEQUENCE [LARGE SCALE GENOMIC DNA]</scope>
</reference>
<dbReference type="Proteomes" id="UP000204421">
    <property type="component" value="Segment"/>
</dbReference>
<name>A0A0H4TH63_9CAUD</name>
<organism evidence="1 2">
    <name type="scientific">Mycobacterium phage Smeadley</name>
    <dbReference type="NCBI Taxonomy" id="1673873"/>
    <lineage>
        <taxon>Viruses</taxon>
        <taxon>Duplodnaviria</taxon>
        <taxon>Heunggongvirae</taxon>
        <taxon>Uroviricota</taxon>
        <taxon>Caudoviricetes</taxon>
        <taxon>Fromanvirus</taxon>
        <taxon>Fromanvirus astro</taxon>
    </lineage>
</organism>